<dbReference type="Proteomes" id="UP000591131">
    <property type="component" value="Unassembled WGS sequence"/>
</dbReference>
<dbReference type="PROSITE" id="PS51767">
    <property type="entry name" value="PEPTIDASE_A1"/>
    <property type="match status" value="1"/>
</dbReference>
<dbReference type="EMBL" id="JAAPAO010000180">
    <property type="protein sequence ID" value="KAF4668977.1"/>
    <property type="molecule type" value="Genomic_DNA"/>
</dbReference>
<protein>
    <recommendedName>
        <fullName evidence="1">Peptidase A1 domain-containing protein</fullName>
    </recommendedName>
</protein>
<dbReference type="AlphaFoldDB" id="A0A7J6MC45"/>
<gene>
    <name evidence="2" type="ORF">FOL47_002795</name>
</gene>
<accession>A0A7J6MC45</accession>
<name>A0A7J6MC45_PERCH</name>
<dbReference type="SUPFAM" id="SSF50630">
    <property type="entry name" value="Acid proteases"/>
    <property type="match status" value="1"/>
</dbReference>
<evidence type="ECO:0000313" key="3">
    <source>
        <dbReference type="Proteomes" id="UP000591131"/>
    </source>
</evidence>
<proteinExistence type="predicted"/>
<organism evidence="2 3">
    <name type="scientific">Perkinsus chesapeaki</name>
    <name type="common">Clam parasite</name>
    <name type="synonym">Perkinsus andrewsi</name>
    <dbReference type="NCBI Taxonomy" id="330153"/>
    <lineage>
        <taxon>Eukaryota</taxon>
        <taxon>Sar</taxon>
        <taxon>Alveolata</taxon>
        <taxon>Perkinsozoa</taxon>
        <taxon>Perkinsea</taxon>
        <taxon>Perkinsida</taxon>
        <taxon>Perkinsidae</taxon>
        <taxon>Perkinsus</taxon>
    </lineage>
</organism>
<evidence type="ECO:0000259" key="1">
    <source>
        <dbReference type="PROSITE" id="PS51767"/>
    </source>
</evidence>
<comment type="caution">
    <text evidence="2">The sequence shown here is derived from an EMBL/GenBank/DDBJ whole genome shotgun (WGS) entry which is preliminary data.</text>
</comment>
<reference evidence="2 3" key="1">
    <citation type="submission" date="2020-04" db="EMBL/GenBank/DDBJ databases">
        <title>Perkinsus chesapeaki whole genome sequence.</title>
        <authorList>
            <person name="Bogema D.R."/>
        </authorList>
    </citation>
    <scope>NUCLEOTIDE SEQUENCE [LARGE SCALE GENOMIC DNA]</scope>
    <source>
        <strain evidence="2">ATCC PRA-425</strain>
    </source>
</reference>
<keyword evidence="3" id="KW-1185">Reference proteome</keyword>
<dbReference type="InterPro" id="IPR021109">
    <property type="entry name" value="Peptidase_aspartic_dom_sf"/>
</dbReference>
<dbReference type="InterPro" id="IPR033121">
    <property type="entry name" value="PEPTIDASE_A1"/>
</dbReference>
<evidence type="ECO:0000313" key="2">
    <source>
        <dbReference type="EMBL" id="KAF4668977.1"/>
    </source>
</evidence>
<dbReference type="Gene3D" id="2.40.70.10">
    <property type="entry name" value="Acid Proteases"/>
    <property type="match status" value="2"/>
</dbReference>
<feature type="domain" description="Peptidase A1" evidence="1">
    <location>
        <begin position="29"/>
        <end position="363"/>
    </location>
</feature>
<sequence>MSLLQVYHIVTTTALLVHGNINLPFVDGVISSTAIDENPLKFTMDSGDGFTYVVYSDWYEKKYGKGACKSLPSGCYTCPTKCNPYKKEKYTVAFASGMMYEYSLQKGNLVLNGESVGTVEFGLIIGYSPRQAYPNEPPFNIMGLDYGSQQGRYPIHRQLYINGVIDEWAFRICSPGQPHEFKGNLILGVSQGACPARQPVTEIQLRGPSVTAKLDSSLATFGMVSSKGATFSQPVTQVTIVYDTGAHPIVLPRSIFEIVLNKMVELASKDSGQDIHVKTSGVVWYVQKKGFDHLPTLTFTVGTSGGAPFTIRIPLKKYATPCDESWCTLWLYPSPAAGIILGRPFFTTYATGFDLPAGVMQVQEYTA</sequence>